<evidence type="ECO:0000313" key="1">
    <source>
        <dbReference type="EMBL" id="CDW24697.1"/>
    </source>
</evidence>
<sequence>MHLLGNAYLSLSTIRPYII</sequence>
<reference evidence="1" key="1">
    <citation type="submission" date="2014-05" db="EMBL/GenBank/DDBJ databases">
        <authorList>
            <person name="Chronopoulou M."/>
        </authorList>
    </citation>
    <scope>NUCLEOTIDE SEQUENCE</scope>
    <source>
        <tissue evidence="1">Whole organism</tissue>
    </source>
</reference>
<name>A0A0K2TGI6_LEPSM</name>
<proteinExistence type="predicted"/>
<protein>
    <submittedName>
        <fullName evidence="1">Uncharacterized protein</fullName>
    </submittedName>
</protein>
<organism evidence="1">
    <name type="scientific">Lepeophtheirus salmonis</name>
    <name type="common">Salmon louse</name>
    <name type="synonym">Caligus salmonis</name>
    <dbReference type="NCBI Taxonomy" id="72036"/>
    <lineage>
        <taxon>Eukaryota</taxon>
        <taxon>Metazoa</taxon>
        <taxon>Ecdysozoa</taxon>
        <taxon>Arthropoda</taxon>
        <taxon>Crustacea</taxon>
        <taxon>Multicrustacea</taxon>
        <taxon>Hexanauplia</taxon>
        <taxon>Copepoda</taxon>
        <taxon>Siphonostomatoida</taxon>
        <taxon>Caligidae</taxon>
        <taxon>Lepeophtheirus</taxon>
    </lineage>
</organism>
<dbReference type="AlphaFoldDB" id="A0A0K2TGI6"/>
<accession>A0A0K2TGI6</accession>
<dbReference type="EMBL" id="HACA01007336">
    <property type="protein sequence ID" value="CDW24697.1"/>
    <property type="molecule type" value="Transcribed_RNA"/>
</dbReference>